<evidence type="ECO:0000313" key="2">
    <source>
        <dbReference type="Proteomes" id="UP001412067"/>
    </source>
</evidence>
<sequence>MARFFLWQKSSSLRGMHYVDWDTICSPTRLSGLWFHCAGKWQDPFESLCFKSSYTPRG</sequence>
<name>A0ABR2M417_9ASPA</name>
<protein>
    <submittedName>
        <fullName evidence="1">Uncharacterized protein</fullName>
    </submittedName>
</protein>
<comment type="caution">
    <text evidence="1">The sequence shown here is derived from an EMBL/GenBank/DDBJ whole genome shotgun (WGS) entry which is preliminary data.</text>
</comment>
<evidence type="ECO:0000313" key="1">
    <source>
        <dbReference type="EMBL" id="KAK8958768.1"/>
    </source>
</evidence>
<gene>
    <name evidence="1" type="ORF">KSP40_PGU001021</name>
</gene>
<proteinExistence type="predicted"/>
<reference evidence="1 2" key="1">
    <citation type="journal article" date="2022" name="Nat. Plants">
        <title>Genomes of leafy and leafless Platanthera orchids illuminate the evolution of mycoheterotrophy.</title>
        <authorList>
            <person name="Li M.H."/>
            <person name="Liu K.W."/>
            <person name="Li Z."/>
            <person name="Lu H.C."/>
            <person name="Ye Q.L."/>
            <person name="Zhang D."/>
            <person name="Wang J.Y."/>
            <person name="Li Y.F."/>
            <person name="Zhong Z.M."/>
            <person name="Liu X."/>
            <person name="Yu X."/>
            <person name="Liu D.K."/>
            <person name="Tu X.D."/>
            <person name="Liu B."/>
            <person name="Hao Y."/>
            <person name="Liao X.Y."/>
            <person name="Jiang Y.T."/>
            <person name="Sun W.H."/>
            <person name="Chen J."/>
            <person name="Chen Y.Q."/>
            <person name="Ai Y."/>
            <person name="Zhai J.W."/>
            <person name="Wu S.S."/>
            <person name="Zhou Z."/>
            <person name="Hsiao Y.Y."/>
            <person name="Wu W.L."/>
            <person name="Chen Y.Y."/>
            <person name="Lin Y.F."/>
            <person name="Hsu J.L."/>
            <person name="Li C.Y."/>
            <person name="Wang Z.W."/>
            <person name="Zhao X."/>
            <person name="Zhong W.Y."/>
            <person name="Ma X.K."/>
            <person name="Ma L."/>
            <person name="Huang J."/>
            <person name="Chen G.Z."/>
            <person name="Huang M.Z."/>
            <person name="Huang L."/>
            <person name="Peng D.H."/>
            <person name="Luo Y.B."/>
            <person name="Zou S.Q."/>
            <person name="Chen S.P."/>
            <person name="Lan S."/>
            <person name="Tsai W.C."/>
            <person name="Van de Peer Y."/>
            <person name="Liu Z.J."/>
        </authorList>
    </citation>
    <scope>NUCLEOTIDE SEQUENCE [LARGE SCALE GENOMIC DNA]</scope>
    <source>
        <strain evidence="1">Lor288</strain>
    </source>
</reference>
<organism evidence="1 2">
    <name type="scientific">Platanthera guangdongensis</name>
    <dbReference type="NCBI Taxonomy" id="2320717"/>
    <lineage>
        <taxon>Eukaryota</taxon>
        <taxon>Viridiplantae</taxon>
        <taxon>Streptophyta</taxon>
        <taxon>Embryophyta</taxon>
        <taxon>Tracheophyta</taxon>
        <taxon>Spermatophyta</taxon>
        <taxon>Magnoliopsida</taxon>
        <taxon>Liliopsida</taxon>
        <taxon>Asparagales</taxon>
        <taxon>Orchidaceae</taxon>
        <taxon>Orchidoideae</taxon>
        <taxon>Orchideae</taxon>
        <taxon>Orchidinae</taxon>
        <taxon>Platanthera</taxon>
    </lineage>
</organism>
<dbReference type="EMBL" id="JBBWWR010000012">
    <property type="protein sequence ID" value="KAK8958768.1"/>
    <property type="molecule type" value="Genomic_DNA"/>
</dbReference>
<keyword evidence="2" id="KW-1185">Reference proteome</keyword>
<dbReference type="Proteomes" id="UP001412067">
    <property type="component" value="Unassembled WGS sequence"/>
</dbReference>
<accession>A0ABR2M417</accession>